<gene>
    <name evidence="1" type="ORF">YBN1229_v1_0685</name>
</gene>
<dbReference type="EMBL" id="LN829119">
    <property type="protein sequence ID" value="CPR16172.1"/>
    <property type="molecule type" value="Genomic_DNA"/>
</dbReference>
<dbReference type="KEGG" id="fil:BN1229_v1_0682"/>
<dbReference type="AlphaFoldDB" id="A0A0D6JBH2"/>
<sequence length="153" mass="17296">MAFHLHRLRLTGKPLHHALNGKVHTSTALAQARQPLSEPAVIALAELLAIDAQELLRALTEPETREWAFYRISAQNRQHVWNAAKSHWEKSGLSAKQAARAIGIPRPRLVNSLYGTRPLIFDWHHATLLLHALHRDAPPEILLPQDPNSRDQH</sequence>
<accession>A0A0D6JBH2</accession>
<evidence type="ECO:0000313" key="1">
    <source>
        <dbReference type="EMBL" id="CPR16172.1"/>
    </source>
</evidence>
<reference evidence="2" key="1">
    <citation type="submission" date="2015-02" db="EMBL/GenBank/DDBJ databases">
        <authorList>
            <person name="Chooi Y.-H."/>
        </authorList>
    </citation>
    <scope>NUCLEOTIDE SEQUENCE [LARGE SCALE GENOMIC DNA]</scope>
    <source>
        <strain evidence="2">strain Y</strain>
    </source>
</reference>
<organism evidence="1 2">
    <name type="scientific">Candidatus Filomicrobium marinum</name>
    <dbReference type="NCBI Taxonomy" id="1608628"/>
    <lineage>
        <taxon>Bacteria</taxon>
        <taxon>Pseudomonadati</taxon>
        <taxon>Pseudomonadota</taxon>
        <taxon>Alphaproteobacteria</taxon>
        <taxon>Hyphomicrobiales</taxon>
        <taxon>Hyphomicrobiaceae</taxon>
        <taxon>Filomicrobium</taxon>
    </lineage>
</organism>
<dbReference type="Proteomes" id="UP000033187">
    <property type="component" value="Chromosome 1"/>
</dbReference>
<protein>
    <submittedName>
        <fullName evidence="1">Uncharacterized protein</fullName>
    </submittedName>
</protein>
<keyword evidence="2" id="KW-1185">Reference proteome</keyword>
<evidence type="ECO:0000313" key="2">
    <source>
        <dbReference type="Proteomes" id="UP000033187"/>
    </source>
</evidence>
<dbReference type="KEGG" id="fiy:BN1229_v1_0685"/>
<proteinExistence type="predicted"/>
<name>A0A0D6JBH2_9HYPH</name>
<dbReference type="RefSeq" id="WP_046476591.1">
    <property type="nucleotide sequence ID" value="NZ_LN829118.1"/>
</dbReference>